<dbReference type="InterPro" id="IPR036513">
    <property type="entry name" value="STAS_dom_sf"/>
</dbReference>
<dbReference type="Pfam" id="PF14361">
    <property type="entry name" value="RsbRD_N"/>
    <property type="match status" value="1"/>
</dbReference>
<keyword evidence="4" id="KW-1185">Reference proteome</keyword>
<evidence type="ECO:0000259" key="2">
    <source>
        <dbReference type="PROSITE" id="PS50801"/>
    </source>
</evidence>
<dbReference type="OrthoDB" id="9800154at2"/>
<dbReference type="PANTHER" id="PTHR33745:SF3">
    <property type="entry name" value="RSBT CO-ANTAGONIST PROTEIN RSBRC"/>
    <property type="match status" value="1"/>
</dbReference>
<reference evidence="3 4" key="1">
    <citation type="journal article" date="2012" name="J. Bacteriol.">
        <title>Genome of Bacillus macauensis ZFHKF-1, a Long-Chain-Forming Bacterium.</title>
        <authorList>
            <person name="Cai L."/>
            <person name="Zhang T."/>
        </authorList>
    </citation>
    <scope>NUCLEOTIDE SEQUENCE [LARGE SCALE GENOMIC DNA]</scope>
    <source>
        <strain evidence="3 4">ZFHKF-1</strain>
    </source>
</reference>
<comment type="caution">
    <text evidence="3">The sequence shown here is derived from an EMBL/GenBank/DDBJ whole genome shotgun (WGS) entry which is preliminary data.</text>
</comment>
<dbReference type="STRING" id="1196324.A374_04119"/>
<evidence type="ECO:0000256" key="1">
    <source>
        <dbReference type="ARBA" id="ARBA00022553"/>
    </source>
</evidence>
<dbReference type="InterPro" id="IPR002645">
    <property type="entry name" value="STAS_dom"/>
</dbReference>
<dbReference type="CDD" id="cd07041">
    <property type="entry name" value="STAS_RsbR_RsbS_like"/>
    <property type="match status" value="1"/>
</dbReference>
<name>I8UIR8_9BACL</name>
<evidence type="ECO:0000313" key="3">
    <source>
        <dbReference type="EMBL" id="EIT86728.1"/>
    </source>
</evidence>
<keyword evidence="1" id="KW-0597">Phosphoprotein</keyword>
<dbReference type="Proteomes" id="UP000004080">
    <property type="component" value="Unassembled WGS sequence"/>
</dbReference>
<accession>I8UIR8</accession>
<gene>
    <name evidence="3" type="ORF">A374_04119</name>
</gene>
<dbReference type="InterPro" id="IPR051932">
    <property type="entry name" value="Bact_StressResp_Reg"/>
</dbReference>
<dbReference type="eggNOG" id="COG1366">
    <property type="taxonomic scope" value="Bacteria"/>
</dbReference>
<dbReference type="PATRIC" id="fig|1196324.3.peg.836"/>
<dbReference type="PROSITE" id="PS50801">
    <property type="entry name" value="STAS"/>
    <property type="match status" value="1"/>
</dbReference>
<dbReference type="RefSeq" id="WP_007200923.1">
    <property type="nucleotide sequence ID" value="NZ_AKKV01000020.1"/>
</dbReference>
<sequence length="277" mass="31638">MVTINEQLYHYMLQHLTCITDEWLAKRRQVAGSIYSSDAHVDTEALLRKQNQMTNETIATLLIEDYAIFKEKKDQWAIEVAQSRMNSGTPIYEVLYALQDAREVFWTYIEKFSKKEHQKVTIEHVLEWGRLIHKGFDDLCGAFAQHYYYIVKQRLNDQQQLIHELSAPIIPISETRAILPLIGDIDTVRAKMIVENIPHDCMELGVTQLFIDLSGVAIIDTMVAQQLFQLTSVLTLLGISAVITGIRPEIAQTSVHLGLDFSIVSTYSTLKRALTDL</sequence>
<dbReference type="Pfam" id="PF01740">
    <property type="entry name" value="STAS"/>
    <property type="match status" value="1"/>
</dbReference>
<feature type="domain" description="STAS" evidence="2">
    <location>
        <begin position="166"/>
        <end position="277"/>
    </location>
</feature>
<dbReference type="Gene3D" id="3.30.750.24">
    <property type="entry name" value="STAS domain"/>
    <property type="match status" value="1"/>
</dbReference>
<evidence type="ECO:0000313" key="4">
    <source>
        <dbReference type="Proteomes" id="UP000004080"/>
    </source>
</evidence>
<organism evidence="3 4">
    <name type="scientific">Fictibacillus macauensis ZFHKF-1</name>
    <dbReference type="NCBI Taxonomy" id="1196324"/>
    <lineage>
        <taxon>Bacteria</taxon>
        <taxon>Bacillati</taxon>
        <taxon>Bacillota</taxon>
        <taxon>Bacilli</taxon>
        <taxon>Bacillales</taxon>
        <taxon>Fictibacillaceae</taxon>
        <taxon>Fictibacillus</taxon>
    </lineage>
</organism>
<dbReference type="EMBL" id="AKKV01000020">
    <property type="protein sequence ID" value="EIT86728.1"/>
    <property type="molecule type" value="Genomic_DNA"/>
</dbReference>
<dbReference type="PANTHER" id="PTHR33745">
    <property type="entry name" value="RSBT ANTAGONIST PROTEIN RSBS-RELATED"/>
    <property type="match status" value="1"/>
</dbReference>
<dbReference type="AlphaFoldDB" id="I8UIR8"/>
<protein>
    <submittedName>
        <fullName evidence="3">YetI protein</fullName>
    </submittedName>
</protein>
<proteinExistence type="predicted"/>
<dbReference type="SUPFAM" id="SSF52091">
    <property type="entry name" value="SpoIIaa-like"/>
    <property type="match status" value="1"/>
</dbReference>
<dbReference type="InterPro" id="IPR025751">
    <property type="entry name" value="RsbRD_N_dom"/>
</dbReference>